<comment type="caution">
    <text evidence="1">The sequence shown here is derived from an EMBL/GenBank/DDBJ whole genome shotgun (WGS) entry which is preliminary data.</text>
</comment>
<organism evidence="1 2">
    <name type="scientific">Sparassis crispa</name>
    <dbReference type="NCBI Taxonomy" id="139825"/>
    <lineage>
        <taxon>Eukaryota</taxon>
        <taxon>Fungi</taxon>
        <taxon>Dikarya</taxon>
        <taxon>Basidiomycota</taxon>
        <taxon>Agaricomycotina</taxon>
        <taxon>Agaricomycetes</taxon>
        <taxon>Polyporales</taxon>
        <taxon>Sparassidaceae</taxon>
        <taxon>Sparassis</taxon>
    </lineage>
</organism>
<protein>
    <submittedName>
        <fullName evidence="1">Uncharacterized protein</fullName>
    </submittedName>
</protein>
<sequence length="86" mass="9734">MCQAECFGNFHRKCQHYVKLYESGNKTDCGSPTCGLSSSHKHTARNCPCPKVRQEDRKVLNLIQDRCDACKTAAWASIELESGRVW</sequence>
<name>A0A401GZ82_9APHY</name>
<proteinExistence type="predicted"/>
<dbReference type="GeneID" id="38784388"/>
<dbReference type="OrthoDB" id="3197992at2759"/>
<gene>
    <name evidence="1" type="ORF">SCP_1101470</name>
</gene>
<keyword evidence="2" id="KW-1185">Reference proteome</keyword>
<dbReference type="InParanoid" id="A0A401GZ82"/>
<dbReference type="Proteomes" id="UP000287166">
    <property type="component" value="Unassembled WGS sequence"/>
</dbReference>
<dbReference type="RefSeq" id="XP_027618384.1">
    <property type="nucleotide sequence ID" value="XM_027762583.1"/>
</dbReference>
<accession>A0A401GZ82</accession>
<dbReference type="EMBL" id="BFAD01000011">
    <property type="protein sequence ID" value="GBE87471.1"/>
    <property type="molecule type" value="Genomic_DNA"/>
</dbReference>
<reference evidence="1 2" key="1">
    <citation type="journal article" date="2018" name="Sci. Rep.">
        <title>Genome sequence of the cauliflower mushroom Sparassis crispa (Hanabiratake) and its association with beneficial usage.</title>
        <authorList>
            <person name="Kiyama R."/>
            <person name="Furutani Y."/>
            <person name="Kawaguchi K."/>
            <person name="Nakanishi T."/>
        </authorList>
    </citation>
    <scope>NUCLEOTIDE SEQUENCE [LARGE SCALE GENOMIC DNA]</scope>
</reference>
<dbReference type="AlphaFoldDB" id="A0A401GZ82"/>
<evidence type="ECO:0000313" key="2">
    <source>
        <dbReference type="Proteomes" id="UP000287166"/>
    </source>
</evidence>
<evidence type="ECO:0000313" key="1">
    <source>
        <dbReference type="EMBL" id="GBE87471.1"/>
    </source>
</evidence>